<dbReference type="Gene3D" id="3.90.1150.10">
    <property type="entry name" value="Aspartate Aminotransferase, domain 1"/>
    <property type="match status" value="1"/>
</dbReference>
<dbReference type="InterPro" id="IPR015424">
    <property type="entry name" value="PyrdxlP-dep_Trfase"/>
</dbReference>
<evidence type="ECO:0000256" key="1">
    <source>
        <dbReference type="ARBA" id="ARBA00001933"/>
    </source>
</evidence>
<comment type="function">
    <text evidence="6">Aminotransferase that catalyzes the conversion of aromatic amino acids and 2-oxoglutarate into corresponding aromatic oxo acids and L-glutamate.</text>
</comment>
<gene>
    <name evidence="8" type="primary">pat_2</name>
    <name evidence="6" type="synonym">pat</name>
    <name evidence="8" type="ORF">NCTC10797_04521</name>
</gene>
<reference evidence="8 9" key="1">
    <citation type="submission" date="2019-02" db="EMBL/GenBank/DDBJ databases">
        <authorList>
            <consortium name="Pathogen Informatics"/>
        </authorList>
    </citation>
    <scope>NUCLEOTIDE SEQUENCE [LARGE SCALE GENOMIC DNA]</scope>
    <source>
        <strain evidence="8 9">3012STDY6756504</strain>
    </source>
</reference>
<dbReference type="InterPro" id="IPR015422">
    <property type="entry name" value="PyrdxlP-dep_Trfase_small"/>
</dbReference>
<dbReference type="GO" id="GO:0008793">
    <property type="term" value="F:aromatic-amino-acid transaminase activity"/>
    <property type="evidence" value="ECO:0007669"/>
    <property type="project" value="UniProtKB-UniRule"/>
</dbReference>
<dbReference type="EMBL" id="LR215973">
    <property type="protein sequence ID" value="VFB00719.1"/>
    <property type="molecule type" value="Genomic_DNA"/>
</dbReference>
<dbReference type="InterPro" id="IPR015421">
    <property type="entry name" value="PyrdxlP-dep_Trfase_major"/>
</dbReference>
<evidence type="ECO:0000256" key="2">
    <source>
        <dbReference type="ARBA" id="ARBA00011738"/>
    </source>
</evidence>
<dbReference type="HAMAP" id="MF_01513">
    <property type="entry name" value="Phe_aminotrans_2"/>
    <property type="match status" value="1"/>
</dbReference>
<dbReference type="InterPro" id="IPR001917">
    <property type="entry name" value="Aminotrans_II_pyridoxalP_BS"/>
</dbReference>
<dbReference type="EC" id="2.6.1.57" evidence="6"/>
<evidence type="ECO:0000256" key="6">
    <source>
        <dbReference type="HAMAP-Rule" id="MF_01513"/>
    </source>
</evidence>
<evidence type="ECO:0000256" key="5">
    <source>
        <dbReference type="ARBA" id="ARBA00022898"/>
    </source>
</evidence>
<comment type="similarity">
    <text evidence="6">Belongs to the class-II pyridoxal-phosphate-dependent aminotransferase family.</text>
</comment>
<dbReference type="AlphaFoldDB" id="A0A4U8WFL9"/>
<dbReference type="Pfam" id="PF00155">
    <property type="entry name" value="Aminotran_1_2"/>
    <property type="match status" value="1"/>
</dbReference>
<feature type="modified residue" description="N6-(pyridoxal phosphate)lysine" evidence="6">
    <location>
        <position position="236"/>
    </location>
</feature>
<organism evidence="8 9">
    <name type="scientific">Nocardia cyriacigeorgica</name>
    <dbReference type="NCBI Taxonomy" id="135487"/>
    <lineage>
        <taxon>Bacteria</taxon>
        <taxon>Bacillati</taxon>
        <taxon>Actinomycetota</taxon>
        <taxon>Actinomycetes</taxon>
        <taxon>Mycobacteriales</taxon>
        <taxon>Nocardiaceae</taxon>
        <taxon>Nocardia</taxon>
    </lineage>
</organism>
<comment type="catalytic activity">
    <reaction evidence="6">
        <text>an aromatic L-alpha-amino acid + 2-oxoglutarate = an aromatic oxo-acid + L-glutamate</text>
        <dbReference type="Rhea" id="RHEA:17533"/>
        <dbReference type="ChEBI" id="CHEBI:16810"/>
        <dbReference type="ChEBI" id="CHEBI:29985"/>
        <dbReference type="ChEBI" id="CHEBI:73309"/>
        <dbReference type="ChEBI" id="CHEBI:84824"/>
        <dbReference type="EC" id="2.6.1.57"/>
    </reaction>
</comment>
<evidence type="ECO:0000256" key="4">
    <source>
        <dbReference type="ARBA" id="ARBA00022679"/>
    </source>
</evidence>
<protein>
    <recommendedName>
        <fullName evidence="6">Aromatic amino acid aminotransferase</fullName>
        <shortName evidence="6">ArAT</shortName>
        <ecNumber evidence="6">2.6.1.57</ecNumber>
    </recommendedName>
</protein>
<dbReference type="GO" id="GO:0030170">
    <property type="term" value="F:pyridoxal phosphate binding"/>
    <property type="evidence" value="ECO:0007669"/>
    <property type="project" value="UniProtKB-UniRule"/>
</dbReference>
<dbReference type="Gene3D" id="3.40.640.10">
    <property type="entry name" value="Type I PLP-dependent aspartate aminotransferase-like (Major domain)"/>
    <property type="match status" value="1"/>
</dbReference>
<keyword evidence="5 6" id="KW-0663">Pyridoxal phosphate</keyword>
<evidence type="ECO:0000313" key="9">
    <source>
        <dbReference type="Proteomes" id="UP000290439"/>
    </source>
</evidence>
<comment type="cofactor">
    <cofactor evidence="1 6">
        <name>pyridoxal 5'-phosphate</name>
        <dbReference type="ChEBI" id="CHEBI:597326"/>
    </cofactor>
</comment>
<evidence type="ECO:0000256" key="3">
    <source>
        <dbReference type="ARBA" id="ARBA00022576"/>
    </source>
</evidence>
<dbReference type="Proteomes" id="UP000290439">
    <property type="component" value="Chromosome"/>
</dbReference>
<dbReference type="PROSITE" id="PS00599">
    <property type="entry name" value="AA_TRANSFER_CLASS_2"/>
    <property type="match status" value="1"/>
</dbReference>
<dbReference type="CDD" id="cd00609">
    <property type="entry name" value="AAT_like"/>
    <property type="match status" value="1"/>
</dbReference>
<dbReference type="GO" id="GO:0000105">
    <property type="term" value="P:L-histidine biosynthetic process"/>
    <property type="evidence" value="ECO:0007669"/>
    <property type="project" value="InterPro"/>
</dbReference>
<dbReference type="HAMAP" id="MF_01023">
    <property type="entry name" value="HisC_aminotrans_2"/>
    <property type="match status" value="1"/>
</dbReference>
<dbReference type="PANTHER" id="PTHR43643:SF3">
    <property type="entry name" value="HISTIDINOL-PHOSPHATE AMINOTRANSFERASE"/>
    <property type="match status" value="1"/>
</dbReference>
<dbReference type="GO" id="GO:0004400">
    <property type="term" value="F:histidinol-phosphate transaminase activity"/>
    <property type="evidence" value="ECO:0007669"/>
    <property type="project" value="InterPro"/>
</dbReference>
<evidence type="ECO:0000259" key="7">
    <source>
        <dbReference type="Pfam" id="PF00155"/>
    </source>
</evidence>
<dbReference type="NCBIfam" id="NF002878">
    <property type="entry name" value="PRK03321.1"/>
    <property type="match status" value="1"/>
</dbReference>
<dbReference type="InterPro" id="IPR004839">
    <property type="entry name" value="Aminotransferase_I/II_large"/>
</dbReference>
<dbReference type="InterPro" id="IPR024892">
    <property type="entry name" value="ArAT"/>
</dbReference>
<accession>A0A4U8WFL9</accession>
<dbReference type="PANTHER" id="PTHR43643">
    <property type="entry name" value="HISTIDINOL-PHOSPHATE AMINOTRANSFERASE 2"/>
    <property type="match status" value="1"/>
</dbReference>
<sequence>MRGPPARTFRARAYGWGVTAQIRPDLDSIPAYVPGRNHPGAVKLASNETTFGPLPAALKAITEAAELSSRYPDNQVTELRAALAEFLGVSPANVAVGCGSVALCQELVQITCSAPDDEVLFAWRSFEAYPIVTQVGNAKAVPVPLDAELVHDLDAIAAAVTERTKMIFICNPNNPTGTAVGREALVRFLDTVPDNVLVVLDEAYYEYMRLTPQDRPDGVELGRTRPNVVVLRTFSKAYGLAGLRAGYAVGAPEVITALLKVHIPFSVNRVAQAAAIASLEARHELLDRTEPLIAERDRVRDALLAAGYRVPPSEANFVWLALGEHSVPFAEASAEAGVLVRPFAGDGVRVTTGDPHENDLFLGFATDPAVAARFTG</sequence>
<evidence type="ECO:0000313" key="8">
    <source>
        <dbReference type="EMBL" id="VFB00719.1"/>
    </source>
</evidence>
<dbReference type="NCBIfam" id="TIGR01141">
    <property type="entry name" value="hisC"/>
    <property type="match status" value="1"/>
</dbReference>
<comment type="subunit">
    <text evidence="2 6">Homodimer.</text>
</comment>
<dbReference type="InterPro" id="IPR050106">
    <property type="entry name" value="HistidinolP_aminotransfase"/>
</dbReference>
<keyword evidence="3 6" id="KW-0032">Aminotransferase</keyword>
<feature type="domain" description="Aminotransferase class I/classII large" evidence="7">
    <location>
        <begin position="42"/>
        <end position="356"/>
    </location>
</feature>
<proteinExistence type="inferred from homology"/>
<dbReference type="InterPro" id="IPR005861">
    <property type="entry name" value="HisP_aminotrans"/>
</dbReference>
<keyword evidence="4 6" id="KW-0808">Transferase</keyword>
<dbReference type="SUPFAM" id="SSF53383">
    <property type="entry name" value="PLP-dependent transferases"/>
    <property type="match status" value="1"/>
</dbReference>
<name>A0A4U8WFL9_9NOCA</name>